<protein>
    <submittedName>
        <fullName evidence="1">Uncharacterized protein</fullName>
    </submittedName>
</protein>
<evidence type="ECO:0000313" key="1">
    <source>
        <dbReference type="EMBL" id="GGB04537.1"/>
    </source>
</evidence>
<reference evidence="1" key="1">
    <citation type="journal article" date="2014" name="Int. J. Syst. Evol. Microbiol.">
        <title>Complete genome sequence of Corynebacterium casei LMG S-19264T (=DSM 44701T), isolated from a smear-ripened cheese.</title>
        <authorList>
            <consortium name="US DOE Joint Genome Institute (JGI-PGF)"/>
            <person name="Walter F."/>
            <person name="Albersmeier A."/>
            <person name="Kalinowski J."/>
            <person name="Ruckert C."/>
        </authorList>
    </citation>
    <scope>NUCLEOTIDE SEQUENCE</scope>
    <source>
        <strain evidence="1">CGMCC 1.15448</strain>
    </source>
</reference>
<dbReference type="Proteomes" id="UP000607559">
    <property type="component" value="Unassembled WGS sequence"/>
</dbReference>
<sequence>MKPRPVIALLLLCVVIIVTSCKKTIHYPATPLTDYFITLQVGKYVTYRLDSLNFYYYGQLDTVTSYLAKDSVEGSFTDGAGNTAWNVTRYMSDTTGQNWYTGESYTVTPSTQRIEMTEQNLRFIKLAFPMDQGFSWTGNTYLPYAPYKDFFDFSDDSHLSLGNWNYTYQSVNKAFTVGSFKLDSTLTVTQENDSINVPITDPNSFASRTYWSETYAKHIGLVYRHTEMWEYQPPTPDGTQAGYKIGFKMTMQMVDHN</sequence>
<name>A0A8J2UEI7_9BACT</name>
<gene>
    <name evidence="1" type="ORF">GCM10011511_29790</name>
</gene>
<dbReference type="RefSeq" id="WP_188933006.1">
    <property type="nucleotide sequence ID" value="NZ_BMJC01000003.1"/>
</dbReference>
<dbReference type="PROSITE" id="PS51257">
    <property type="entry name" value="PROKAR_LIPOPROTEIN"/>
    <property type="match status" value="1"/>
</dbReference>
<evidence type="ECO:0000313" key="2">
    <source>
        <dbReference type="Proteomes" id="UP000607559"/>
    </source>
</evidence>
<comment type="caution">
    <text evidence="1">The sequence shown here is derived from an EMBL/GenBank/DDBJ whole genome shotgun (WGS) entry which is preliminary data.</text>
</comment>
<reference evidence="1" key="2">
    <citation type="submission" date="2020-09" db="EMBL/GenBank/DDBJ databases">
        <authorList>
            <person name="Sun Q."/>
            <person name="Zhou Y."/>
        </authorList>
    </citation>
    <scope>NUCLEOTIDE SEQUENCE</scope>
    <source>
        <strain evidence="1">CGMCC 1.15448</strain>
    </source>
</reference>
<dbReference type="EMBL" id="BMJC01000003">
    <property type="protein sequence ID" value="GGB04537.1"/>
    <property type="molecule type" value="Genomic_DNA"/>
</dbReference>
<dbReference type="AlphaFoldDB" id="A0A8J2UEI7"/>
<organism evidence="1 2">
    <name type="scientific">Puia dinghuensis</name>
    <dbReference type="NCBI Taxonomy" id="1792502"/>
    <lineage>
        <taxon>Bacteria</taxon>
        <taxon>Pseudomonadati</taxon>
        <taxon>Bacteroidota</taxon>
        <taxon>Chitinophagia</taxon>
        <taxon>Chitinophagales</taxon>
        <taxon>Chitinophagaceae</taxon>
        <taxon>Puia</taxon>
    </lineage>
</organism>
<keyword evidence="2" id="KW-1185">Reference proteome</keyword>
<proteinExistence type="predicted"/>
<accession>A0A8J2UEI7</accession>